<keyword evidence="1" id="KW-0472">Membrane</keyword>
<evidence type="ECO:0000313" key="3">
    <source>
        <dbReference type="Proteomes" id="UP000002218"/>
    </source>
</evidence>
<name>C8XAG8_NAKMY</name>
<feature type="transmembrane region" description="Helical" evidence="1">
    <location>
        <begin position="157"/>
        <end position="176"/>
    </location>
</feature>
<feature type="transmembrane region" description="Helical" evidence="1">
    <location>
        <begin position="131"/>
        <end position="150"/>
    </location>
</feature>
<dbReference type="KEGG" id="nml:Namu_0923"/>
<dbReference type="EMBL" id="CP001737">
    <property type="protein sequence ID" value="ACV77333.1"/>
    <property type="molecule type" value="Genomic_DNA"/>
</dbReference>
<gene>
    <name evidence="2" type="ordered locus">Namu_0923</name>
</gene>
<feature type="transmembrane region" description="Helical" evidence="1">
    <location>
        <begin position="41"/>
        <end position="64"/>
    </location>
</feature>
<sequence length="215" mass="22384">MSFGAGDARKRPGFMDSFRAALTPAPLPPDDGAPLVRPNTVTIATVLAIAAGAIFVLIGAYSIFTTDDQLNQAVAQYNADISACTAQFGGIGDAVVVPSGASTDVANQAETCKTYVVLTPETISSARTQNIMISAMVVVIGAIALAAAWFMRSGNRWGRTGLVVAVLLSVVLSMMFKVSNLFTLGASLMLIIAVMLCFIGKGGVYFARVKARRAG</sequence>
<feature type="transmembrane region" description="Helical" evidence="1">
    <location>
        <begin position="182"/>
        <end position="207"/>
    </location>
</feature>
<protein>
    <submittedName>
        <fullName evidence="2">Uncharacterized protein</fullName>
    </submittedName>
</protein>
<keyword evidence="1" id="KW-1133">Transmembrane helix</keyword>
<dbReference type="InParanoid" id="C8XAG8"/>
<accession>C8XAG8</accession>
<proteinExistence type="predicted"/>
<dbReference type="Proteomes" id="UP000002218">
    <property type="component" value="Chromosome"/>
</dbReference>
<keyword evidence="3" id="KW-1185">Reference proteome</keyword>
<evidence type="ECO:0000313" key="2">
    <source>
        <dbReference type="EMBL" id="ACV77333.1"/>
    </source>
</evidence>
<dbReference type="OrthoDB" id="9934827at2"/>
<reference evidence="3" key="1">
    <citation type="submission" date="2009-09" db="EMBL/GenBank/DDBJ databases">
        <title>The complete genome of Nakamurella multipartita DSM 44233.</title>
        <authorList>
            <consortium name="US DOE Joint Genome Institute (JGI-PGF)"/>
            <person name="Lucas S."/>
            <person name="Copeland A."/>
            <person name="Lapidus A."/>
            <person name="Glavina del Rio T."/>
            <person name="Dalin E."/>
            <person name="Tice H."/>
            <person name="Bruce D."/>
            <person name="Goodwin L."/>
            <person name="Pitluck S."/>
            <person name="Kyrpides N."/>
            <person name="Mavromatis K."/>
            <person name="Ivanova N."/>
            <person name="Ovchinnikova G."/>
            <person name="Sims D."/>
            <person name="Meincke L."/>
            <person name="Brettin T."/>
            <person name="Detter J.C."/>
            <person name="Han C."/>
            <person name="Larimer F."/>
            <person name="Land M."/>
            <person name="Hauser L."/>
            <person name="Markowitz V."/>
            <person name="Cheng J.-F."/>
            <person name="Hugenholtz P."/>
            <person name="Woyke T."/>
            <person name="Wu D."/>
            <person name="Klenk H.-P."/>
            <person name="Eisen J.A."/>
        </authorList>
    </citation>
    <scope>NUCLEOTIDE SEQUENCE [LARGE SCALE GENOMIC DNA]</scope>
    <source>
        <strain evidence="3">ATCC 700099 / DSM 44233 / CIP 104796 / JCM 9543 / NBRC 105858 / Y-104</strain>
    </source>
</reference>
<evidence type="ECO:0000256" key="1">
    <source>
        <dbReference type="SAM" id="Phobius"/>
    </source>
</evidence>
<keyword evidence="1" id="KW-0812">Transmembrane</keyword>
<organism evidence="2 3">
    <name type="scientific">Nakamurella multipartita (strain ATCC 700099 / DSM 44233 / CIP 104796 / JCM 9543 / NBRC 105858 / Y-104)</name>
    <name type="common">Microsphaera multipartita</name>
    <dbReference type="NCBI Taxonomy" id="479431"/>
    <lineage>
        <taxon>Bacteria</taxon>
        <taxon>Bacillati</taxon>
        <taxon>Actinomycetota</taxon>
        <taxon>Actinomycetes</taxon>
        <taxon>Nakamurellales</taxon>
        <taxon>Nakamurellaceae</taxon>
        <taxon>Nakamurella</taxon>
    </lineage>
</organism>
<dbReference type="AlphaFoldDB" id="C8XAG8"/>
<dbReference type="HOGENOM" id="CLU_1282081_0_0_11"/>
<dbReference type="STRING" id="479431.Namu_0923"/>
<dbReference type="RefSeq" id="WP_015746247.1">
    <property type="nucleotide sequence ID" value="NC_013235.1"/>
</dbReference>
<reference evidence="2 3" key="2">
    <citation type="journal article" date="2010" name="Stand. Genomic Sci.">
        <title>Complete genome sequence of Nakamurella multipartita type strain (Y-104).</title>
        <authorList>
            <person name="Tice H."/>
            <person name="Mayilraj S."/>
            <person name="Sims D."/>
            <person name="Lapidus A."/>
            <person name="Nolan M."/>
            <person name="Lucas S."/>
            <person name="Glavina Del Rio T."/>
            <person name="Copeland A."/>
            <person name="Cheng J.F."/>
            <person name="Meincke L."/>
            <person name="Bruce D."/>
            <person name="Goodwin L."/>
            <person name="Pitluck S."/>
            <person name="Ivanova N."/>
            <person name="Mavromatis K."/>
            <person name="Ovchinnikova G."/>
            <person name="Pati A."/>
            <person name="Chen A."/>
            <person name="Palaniappan K."/>
            <person name="Land M."/>
            <person name="Hauser L."/>
            <person name="Chang Y.J."/>
            <person name="Jeffries C.D."/>
            <person name="Detter J.C."/>
            <person name="Brettin T."/>
            <person name="Rohde M."/>
            <person name="Goker M."/>
            <person name="Bristow J."/>
            <person name="Eisen J.A."/>
            <person name="Markowitz V."/>
            <person name="Hugenholtz P."/>
            <person name="Kyrpides N.C."/>
            <person name="Klenk H.P."/>
            <person name="Chen F."/>
        </authorList>
    </citation>
    <scope>NUCLEOTIDE SEQUENCE [LARGE SCALE GENOMIC DNA]</scope>
    <source>
        <strain evidence="3">ATCC 700099 / DSM 44233 / CIP 104796 / JCM 9543 / NBRC 105858 / Y-104</strain>
    </source>
</reference>